<accession>W2WMX9</accession>
<feature type="domain" description="PiggyBac transposable element-derived protein" evidence="1">
    <location>
        <begin position="8"/>
        <end position="58"/>
    </location>
</feature>
<reference evidence="2 3" key="1">
    <citation type="submission" date="2013-11" db="EMBL/GenBank/DDBJ databases">
        <title>The Genome Sequence of Phytophthora parasitica CJ01A1.</title>
        <authorList>
            <consortium name="The Broad Institute Genomics Platform"/>
            <person name="Russ C."/>
            <person name="Tyler B."/>
            <person name="Panabieres F."/>
            <person name="Shan W."/>
            <person name="Tripathy S."/>
            <person name="Grunwald N."/>
            <person name="Machado M."/>
            <person name="Johnson C.S."/>
            <person name="Walker B."/>
            <person name="Young S.K."/>
            <person name="Zeng Q."/>
            <person name="Gargeya S."/>
            <person name="Fitzgerald M."/>
            <person name="Haas B."/>
            <person name="Abouelleil A."/>
            <person name="Allen A.W."/>
            <person name="Alvarado L."/>
            <person name="Arachchi H.M."/>
            <person name="Berlin A.M."/>
            <person name="Chapman S.B."/>
            <person name="Gainer-Dewar J."/>
            <person name="Goldberg J."/>
            <person name="Griggs A."/>
            <person name="Gujja S."/>
            <person name="Hansen M."/>
            <person name="Howarth C."/>
            <person name="Imamovic A."/>
            <person name="Ireland A."/>
            <person name="Larimer J."/>
            <person name="McCowan C."/>
            <person name="Murphy C."/>
            <person name="Pearson M."/>
            <person name="Poon T.W."/>
            <person name="Priest M."/>
            <person name="Roberts A."/>
            <person name="Saif S."/>
            <person name="Shea T."/>
            <person name="Sisk P."/>
            <person name="Sykes S."/>
            <person name="Wortman J."/>
            <person name="Nusbaum C."/>
            <person name="Birren B."/>
        </authorList>
    </citation>
    <scope>NUCLEOTIDE SEQUENCE [LARGE SCALE GENOMIC DNA]</scope>
    <source>
        <strain evidence="2 3">CJ01A1</strain>
    </source>
</reference>
<proteinExistence type="predicted"/>
<dbReference type="Pfam" id="PF13843">
    <property type="entry name" value="DDE_Tnp_1_7"/>
    <property type="match status" value="1"/>
</dbReference>
<evidence type="ECO:0000313" key="3">
    <source>
        <dbReference type="Proteomes" id="UP000018958"/>
    </source>
</evidence>
<dbReference type="EMBL" id="ANIX01002465">
    <property type="protein sequence ID" value="ETP11866.1"/>
    <property type="molecule type" value="Genomic_DNA"/>
</dbReference>
<dbReference type="AlphaFoldDB" id="W2WMX9"/>
<organism evidence="2 3">
    <name type="scientific">Phytophthora nicotianae CJ01A1</name>
    <dbReference type="NCBI Taxonomy" id="1317063"/>
    <lineage>
        <taxon>Eukaryota</taxon>
        <taxon>Sar</taxon>
        <taxon>Stramenopiles</taxon>
        <taxon>Oomycota</taxon>
        <taxon>Peronosporomycetes</taxon>
        <taxon>Peronosporales</taxon>
        <taxon>Peronosporaceae</taxon>
        <taxon>Phytophthora</taxon>
    </lineage>
</organism>
<dbReference type="Proteomes" id="UP000018958">
    <property type="component" value="Unassembled WGS sequence"/>
</dbReference>
<sequence>MHRKALVAPALVAAYNRCMNAVDRVDQLRSTNPTRRREKRLHMSVFTWLLDLSIINAYALHHHLNETSSASITLRDFKRSIADMLTRNQKRLQQQRVRRLQKRTHDVIDDVVGADESLHIITPNSTQHSNGKLTCYLCSLRGMARKSKYGCAKCERGFHVACFSAFHYKGVFQTNAPHLQDALEAIARAPTGDPVAFTRKRRNRTIIPISQLTLPIKPVPQMDEKTLVRELVRARPDELTDMKQQLETLNGKLGKLLKFQLEFHALIEDSEERSYALAAALDYKDESVQDGFFGLLLEMVVNKLKG</sequence>
<dbReference type="PANTHER" id="PTHR46599">
    <property type="entry name" value="PIGGYBAC TRANSPOSABLE ELEMENT-DERIVED PROTEIN 4"/>
    <property type="match status" value="1"/>
</dbReference>
<evidence type="ECO:0000259" key="1">
    <source>
        <dbReference type="Pfam" id="PF13843"/>
    </source>
</evidence>
<comment type="caution">
    <text evidence="2">The sequence shown here is derived from an EMBL/GenBank/DDBJ whole genome shotgun (WGS) entry which is preliminary data.</text>
</comment>
<protein>
    <recommendedName>
        <fullName evidence="1">PiggyBac transposable element-derived protein domain-containing protein</fullName>
    </recommendedName>
</protein>
<evidence type="ECO:0000313" key="2">
    <source>
        <dbReference type="EMBL" id="ETP11866.1"/>
    </source>
</evidence>
<gene>
    <name evidence="2" type="ORF">F441_12635</name>
</gene>
<dbReference type="InterPro" id="IPR029526">
    <property type="entry name" value="PGBD"/>
</dbReference>
<dbReference type="PANTHER" id="PTHR46599:SF3">
    <property type="entry name" value="PIGGYBAC TRANSPOSABLE ELEMENT-DERIVED PROTEIN 4"/>
    <property type="match status" value="1"/>
</dbReference>
<name>W2WMX9_PHYNI</name>